<evidence type="ECO:0000256" key="1">
    <source>
        <dbReference type="SAM" id="MobiDB-lite"/>
    </source>
</evidence>
<feature type="region of interest" description="Disordered" evidence="1">
    <location>
        <begin position="20"/>
        <end position="43"/>
    </location>
</feature>
<comment type="caution">
    <text evidence="2">The sequence shown here is derived from an EMBL/GenBank/DDBJ whole genome shotgun (WGS) entry which is preliminary data.</text>
</comment>
<protein>
    <submittedName>
        <fullName evidence="2">Uncharacterized protein</fullName>
    </submittedName>
</protein>
<keyword evidence="3" id="KW-1185">Reference proteome</keyword>
<evidence type="ECO:0000313" key="2">
    <source>
        <dbReference type="EMBL" id="KPN31935.1"/>
    </source>
</evidence>
<gene>
    <name evidence="2" type="ORF">SY89_02692</name>
</gene>
<evidence type="ECO:0000313" key="3">
    <source>
        <dbReference type="Proteomes" id="UP000050535"/>
    </source>
</evidence>
<organism evidence="2 3">
    <name type="scientific">Halolamina pelagica</name>
    <dbReference type="NCBI Taxonomy" id="699431"/>
    <lineage>
        <taxon>Archaea</taxon>
        <taxon>Methanobacteriati</taxon>
        <taxon>Methanobacteriota</taxon>
        <taxon>Stenosarchaea group</taxon>
        <taxon>Halobacteria</taxon>
        <taxon>Halobacteriales</taxon>
        <taxon>Haloferacaceae</taxon>
    </lineage>
</organism>
<dbReference type="AlphaFoldDB" id="A0A0P7I4P2"/>
<accession>A0A0P7I4P2</accession>
<dbReference type="EMBL" id="LGUC01000001">
    <property type="protein sequence ID" value="KPN31935.1"/>
    <property type="molecule type" value="Genomic_DNA"/>
</dbReference>
<dbReference type="Proteomes" id="UP000050535">
    <property type="component" value="Unassembled WGS sequence"/>
</dbReference>
<feature type="compositionally biased region" description="Basic and acidic residues" evidence="1">
    <location>
        <begin position="27"/>
        <end position="43"/>
    </location>
</feature>
<proteinExistence type="predicted"/>
<name>A0A0P7I4P2_9EURY</name>
<reference evidence="3" key="1">
    <citation type="submission" date="2013-11" db="EMBL/GenBank/DDBJ databases">
        <authorList>
            <person name="Hoang H.T."/>
            <person name="Killian M.L."/>
            <person name="Madson D.M."/>
            <person name="Arruda P.H.E."/>
            <person name="Sun D."/>
            <person name="Schwartz K.J."/>
            <person name="Yoon K."/>
        </authorList>
    </citation>
    <scope>NUCLEOTIDE SEQUENCE [LARGE SCALE GENOMIC DNA]</scope>
    <source>
        <strain evidence="3">CDK2</strain>
    </source>
</reference>
<sequence length="43" mass="5062">MTMTDEDPHRLLPDDLREALAEESDEDKSATELLRELRGRDYE</sequence>